<dbReference type="AlphaFoldDB" id="A0A8H5NX08"/>
<feature type="region of interest" description="Disordered" evidence="1">
    <location>
        <begin position="1"/>
        <end position="157"/>
    </location>
</feature>
<evidence type="ECO:0000313" key="3">
    <source>
        <dbReference type="Proteomes" id="UP000547976"/>
    </source>
</evidence>
<gene>
    <name evidence="2" type="ORF">FSUBG_13497</name>
</gene>
<proteinExistence type="predicted"/>
<organism evidence="2 3">
    <name type="scientific">Gibberella subglutinans</name>
    <name type="common">Fusarium subglutinans</name>
    <dbReference type="NCBI Taxonomy" id="42677"/>
    <lineage>
        <taxon>Eukaryota</taxon>
        <taxon>Fungi</taxon>
        <taxon>Dikarya</taxon>
        <taxon>Ascomycota</taxon>
        <taxon>Pezizomycotina</taxon>
        <taxon>Sordariomycetes</taxon>
        <taxon>Hypocreomycetidae</taxon>
        <taxon>Hypocreales</taxon>
        <taxon>Nectriaceae</taxon>
        <taxon>Fusarium</taxon>
        <taxon>Fusarium fujikuroi species complex</taxon>
    </lineage>
</organism>
<evidence type="ECO:0000313" key="2">
    <source>
        <dbReference type="EMBL" id="KAF5580058.1"/>
    </source>
</evidence>
<dbReference type="EMBL" id="JAAOAV010000349">
    <property type="protein sequence ID" value="KAF5580058.1"/>
    <property type="molecule type" value="Genomic_DNA"/>
</dbReference>
<sequence length="157" mass="17233">MSSRQPENERDYAEILASDGPDHVTPSLQVKKSAIQGKDTDNLLSPKDAEDGCGGKDYNSNGPKTQQENNLRSEMVGKPSPIEPIQSTSPRDPVIDTEDRPHQPLAMVESPGSGSLKPGPGPERLQLRPLNTRFRSARIGSTGPRDIPILWQKDRKE</sequence>
<reference evidence="2 3" key="1">
    <citation type="submission" date="2020-05" db="EMBL/GenBank/DDBJ databases">
        <title>Identification and distribution of gene clusters putatively required for synthesis of sphingolipid metabolism inhibitors in phylogenetically diverse species of the filamentous fungus Fusarium.</title>
        <authorList>
            <person name="Kim H.-S."/>
            <person name="Busman M."/>
            <person name="Brown D.W."/>
            <person name="Divon H."/>
            <person name="Uhlig S."/>
            <person name="Proctor R.H."/>
        </authorList>
    </citation>
    <scope>NUCLEOTIDE SEQUENCE [LARGE SCALE GENOMIC DNA]</scope>
    <source>
        <strain evidence="2 3">NRRL 66333</strain>
    </source>
</reference>
<dbReference type="RefSeq" id="XP_036531042.1">
    <property type="nucleotide sequence ID" value="XM_036678394.1"/>
</dbReference>
<accession>A0A8H5NX08</accession>
<name>A0A8H5NX08_GIBSU</name>
<dbReference type="Proteomes" id="UP000547976">
    <property type="component" value="Unassembled WGS sequence"/>
</dbReference>
<dbReference type="OrthoDB" id="10487109at2759"/>
<feature type="compositionally biased region" description="Basic and acidic residues" evidence="1">
    <location>
        <begin position="93"/>
        <end position="102"/>
    </location>
</feature>
<keyword evidence="3" id="KW-1185">Reference proteome</keyword>
<feature type="compositionally biased region" description="Basic and acidic residues" evidence="1">
    <location>
        <begin position="1"/>
        <end position="13"/>
    </location>
</feature>
<feature type="compositionally biased region" description="Polar residues" evidence="1">
    <location>
        <begin position="58"/>
        <end position="72"/>
    </location>
</feature>
<evidence type="ECO:0000256" key="1">
    <source>
        <dbReference type="SAM" id="MobiDB-lite"/>
    </source>
</evidence>
<comment type="caution">
    <text evidence="2">The sequence shown here is derived from an EMBL/GenBank/DDBJ whole genome shotgun (WGS) entry which is preliminary data.</text>
</comment>
<dbReference type="GeneID" id="59313112"/>
<protein>
    <submittedName>
        <fullName evidence="2">Uncharacterized protein</fullName>
    </submittedName>
</protein>